<sequence length="58" mass="7079">MIEKDMNWYNQLWKFEGKDQIFARIKVDGDNILEIISDMKKVKPIYESFEYFKKSIDV</sequence>
<protein>
    <submittedName>
        <fullName evidence="1">Uncharacterized protein</fullName>
    </submittedName>
</protein>
<comment type="caution">
    <text evidence="1">The sequence shown here is derived from an EMBL/GenBank/DDBJ whole genome shotgun (WGS) entry which is preliminary data.</text>
</comment>
<dbReference type="EMBL" id="BAABYW010000001">
    <property type="protein sequence ID" value="GAA6408630.1"/>
    <property type="molecule type" value="Genomic_DNA"/>
</dbReference>
<organism evidence="1 2">
    <name type="scientific">Blautia hominis</name>
    <dbReference type="NCBI Taxonomy" id="2025493"/>
    <lineage>
        <taxon>Bacteria</taxon>
        <taxon>Bacillati</taxon>
        <taxon>Bacillota</taxon>
        <taxon>Clostridia</taxon>
        <taxon>Lachnospirales</taxon>
        <taxon>Lachnospiraceae</taxon>
        <taxon>Blautia</taxon>
    </lineage>
</organism>
<name>A0ABQ0BAZ9_9FIRM</name>
<gene>
    <name evidence="1" type="ORF">K040078D81_27470</name>
</gene>
<evidence type="ECO:0000313" key="2">
    <source>
        <dbReference type="Proteomes" id="UP001600943"/>
    </source>
</evidence>
<reference evidence="1 2" key="1">
    <citation type="submission" date="2024-04" db="EMBL/GenBank/DDBJ databases">
        <title>Defined microbial consortia suppress multidrug-resistant proinflammatory Enterobacteriaceae via ecological control.</title>
        <authorList>
            <person name="Furuichi M."/>
            <person name="Kawaguchi T."/>
            <person name="Pust M."/>
            <person name="Yasuma K."/>
            <person name="Plichta D."/>
            <person name="Hasegawa N."/>
            <person name="Ohya T."/>
            <person name="Bhattarai S."/>
            <person name="Sasajima S."/>
            <person name="Aoto Y."/>
            <person name="Tuganbaev T."/>
            <person name="Yaginuma M."/>
            <person name="Ueda M."/>
            <person name="Okahashi N."/>
            <person name="Amafuji K."/>
            <person name="Kiridooshi Y."/>
            <person name="Sugita K."/>
            <person name="Strazar M."/>
            <person name="Skelly A."/>
            <person name="Suda W."/>
            <person name="Hattori M."/>
            <person name="Nakamoto N."/>
            <person name="Caballero S."/>
            <person name="Norman J."/>
            <person name="Olle B."/>
            <person name="Tanoue T."/>
            <person name="Arita M."/>
            <person name="Bucci V."/>
            <person name="Atarashi K."/>
            <person name="Xavier R."/>
            <person name="Honda K."/>
        </authorList>
    </citation>
    <scope>NUCLEOTIDE SEQUENCE [LARGE SCALE GENOMIC DNA]</scope>
    <source>
        <strain evidence="2">k04-0078-D8-1</strain>
    </source>
</reference>
<evidence type="ECO:0000313" key="1">
    <source>
        <dbReference type="EMBL" id="GAA6408630.1"/>
    </source>
</evidence>
<dbReference type="Proteomes" id="UP001600943">
    <property type="component" value="Unassembled WGS sequence"/>
</dbReference>
<accession>A0ABQ0BAZ9</accession>
<proteinExistence type="predicted"/>
<keyword evidence="2" id="KW-1185">Reference proteome</keyword>